<accession>A0A4Q1AFW5</accession>
<feature type="transmembrane region" description="Helical" evidence="1">
    <location>
        <begin position="237"/>
        <end position="261"/>
    </location>
</feature>
<keyword evidence="4" id="KW-1185">Reference proteome</keyword>
<dbReference type="RefSeq" id="WP_129088129.1">
    <property type="nucleotide sequence ID" value="NZ_CP053836.1"/>
</dbReference>
<dbReference type="Proteomes" id="UP000289758">
    <property type="component" value="Unassembled WGS sequence"/>
</dbReference>
<dbReference type="InterPro" id="IPR038522">
    <property type="entry name" value="T4/T6SS_DotU_sf"/>
</dbReference>
<evidence type="ECO:0000313" key="3">
    <source>
        <dbReference type="EMBL" id="RXK02450.1"/>
    </source>
</evidence>
<dbReference type="NCBIfam" id="NF038228">
    <property type="entry name" value="IcmH_DotU_IVB"/>
    <property type="match status" value="1"/>
</dbReference>
<dbReference type="InterPro" id="IPR017732">
    <property type="entry name" value="T4/T6SS_DotU"/>
</dbReference>
<proteinExistence type="predicted"/>
<comment type="caution">
    <text evidence="3">The sequence shown here is derived from an EMBL/GenBank/DDBJ whole genome shotgun (WGS) entry which is preliminary data.</text>
</comment>
<dbReference type="NCBIfam" id="TIGR03349">
    <property type="entry name" value="IV_VI_DotU"/>
    <property type="match status" value="1"/>
</dbReference>
<protein>
    <submittedName>
        <fullName evidence="3">Type IV / VI secretion system protein</fullName>
    </submittedName>
</protein>
<organism evidence="3 4">
    <name type="scientific">Halarcobacter ebronensis</name>
    <dbReference type="NCBI Taxonomy" id="1462615"/>
    <lineage>
        <taxon>Bacteria</taxon>
        <taxon>Pseudomonadati</taxon>
        <taxon>Campylobacterota</taxon>
        <taxon>Epsilonproteobacteria</taxon>
        <taxon>Campylobacterales</taxon>
        <taxon>Arcobacteraceae</taxon>
        <taxon>Halarcobacter</taxon>
    </lineage>
</organism>
<evidence type="ECO:0000313" key="4">
    <source>
        <dbReference type="Proteomes" id="UP000289758"/>
    </source>
</evidence>
<dbReference type="PANTHER" id="PTHR38033">
    <property type="entry name" value="MEMBRANE PROTEIN-RELATED"/>
    <property type="match status" value="1"/>
</dbReference>
<dbReference type="AlphaFoldDB" id="A0A4Q1AFW5"/>
<name>A0A4Q1AFW5_9BACT</name>
<feature type="domain" description="Type IV / VI secretion system DotU" evidence="2">
    <location>
        <begin position="57"/>
        <end position="259"/>
    </location>
</feature>
<dbReference type="PANTHER" id="PTHR38033:SF1">
    <property type="entry name" value="DOTU FAMILY TYPE IV_VI SECRETION SYSTEM PROTEIN"/>
    <property type="match status" value="1"/>
</dbReference>
<sequence length="286" mass="33562">MSNKTILITNENNRSNSLTNFSRVDMTPHDNFKKQTSTFRRNNLKNRFNEFDISFNPFISSASPIITYALEVCEFPSENIDMDEVRENCISKINHYSETALKYGIENTEVLVTRYIICTFVDELMNINYSTTQNSWSSNSLLNIFHRETYGGENFFHLLDKFLKTSAKYIHILELMYICLALGFEGKYRVRSRGEVELSNIKESLFRQIKMVQGKDPFTFYTIQEPSKDRYRLFNKVPYSLLFLGVFLFVSVIYSIFTYALNEQNSDFLNFIDNKKIVIETLEGKK</sequence>
<gene>
    <name evidence="3" type="ORF">CRV07_13345</name>
</gene>
<keyword evidence="1" id="KW-0812">Transmembrane</keyword>
<dbReference type="EMBL" id="PDKK01000015">
    <property type="protein sequence ID" value="RXK02450.1"/>
    <property type="molecule type" value="Genomic_DNA"/>
</dbReference>
<keyword evidence="1" id="KW-1133">Transmembrane helix</keyword>
<keyword evidence="1" id="KW-0472">Membrane</keyword>
<dbReference type="OrthoDB" id="345640at2"/>
<reference evidence="3 4" key="1">
    <citation type="submission" date="2017-10" db="EMBL/GenBank/DDBJ databases">
        <title>Genomics of the genus Arcobacter.</title>
        <authorList>
            <person name="Perez-Cataluna A."/>
            <person name="Figueras M.J."/>
        </authorList>
    </citation>
    <scope>NUCLEOTIDE SEQUENCE [LARGE SCALE GENOMIC DNA]</scope>
    <source>
        <strain evidence="3 4">CECT 8441</strain>
    </source>
</reference>
<dbReference type="Pfam" id="PF09850">
    <property type="entry name" value="DotU"/>
    <property type="match status" value="1"/>
</dbReference>
<evidence type="ECO:0000256" key="1">
    <source>
        <dbReference type="SAM" id="Phobius"/>
    </source>
</evidence>
<dbReference type="Gene3D" id="1.25.40.590">
    <property type="entry name" value="Type IV / VI secretion system, DotU"/>
    <property type="match status" value="1"/>
</dbReference>
<evidence type="ECO:0000259" key="2">
    <source>
        <dbReference type="Pfam" id="PF09850"/>
    </source>
</evidence>